<dbReference type="Proteomes" id="UP000199214">
    <property type="component" value="Unassembled WGS sequence"/>
</dbReference>
<keyword evidence="3 9" id="KW-0349">Heme</keyword>
<evidence type="ECO:0000313" key="12">
    <source>
        <dbReference type="EMBL" id="SEL29508.1"/>
    </source>
</evidence>
<dbReference type="Gene3D" id="1.20.5.100">
    <property type="entry name" value="Cytochrome c1, transmembrane anchor, C-terminal"/>
    <property type="match status" value="1"/>
</dbReference>
<gene>
    <name evidence="12" type="ORF">SAMN05216382_1736</name>
</gene>
<dbReference type="RefSeq" id="WP_093005402.1">
    <property type="nucleotide sequence ID" value="NZ_FNZZ01000003.1"/>
</dbReference>
<feature type="binding site" description="covalent" evidence="9">
    <location>
        <position position="78"/>
    </location>
    <ligand>
        <name>heme c</name>
        <dbReference type="ChEBI" id="CHEBI:61717"/>
    </ligand>
</feature>
<dbReference type="PROSITE" id="PS51007">
    <property type="entry name" value="CYTC"/>
    <property type="match status" value="1"/>
</dbReference>
<dbReference type="InterPro" id="IPR002326">
    <property type="entry name" value="Cyt_c1"/>
</dbReference>
<evidence type="ECO:0000256" key="10">
    <source>
        <dbReference type="SAM" id="Phobius"/>
    </source>
</evidence>
<evidence type="ECO:0000256" key="9">
    <source>
        <dbReference type="PIRSR" id="PIRSR602326-1"/>
    </source>
</evidence>
<sequence length="280" mass="30502">MARLISIVIGAAFVFVLAIALFGTAKTAITEPAAESAEHVFHLHPENIGLPSAGLFGKFDRQQVQRGFAVYKEVCAACHSLKYVAFRDLTKIGYTDAEVKAIANQWVIEQPSVNPDTGEATTRKNLPSDHFPSPFANEVAARAANNNALPPDLSLITKAREDGPNYVHALITGYRNQPAELLKEFPGAKTPPGLHYNPYFANLNIAMPPPLTADGQVTYSDGTKATKDQMARDVSAFLTWTAEPNLEARHAAGLAAVIFLVIFVFLTWGAYQNVWRGVEH</sequence>
<dbReference type="STRING" id="1855283.SAMN05216382_1736"/>
<evidence type="ECO:0000256" key="2">
    <source>
        <dbReference type="ARBA" id="ARBA00016165"/>
    </source>
</evidence>
<dbReference type="InterPro" id="IPR009056">
    <property type="entry name" value="Cyt_c-like_dom"/>
</dbReference>
<evidence type="ECO:0000256" key="8">
    <source>
        <dbReference type="ARBA" id="ARBA00023136"/>
    </source>
</evidence>
<comment type="cofactor">
    <cofactor evidence="9">
        <name>heme c</name>
        <dbReference type="ChEBI" id="CHEBI:61717"/>
    </cofactor>
    <text evidence="9">Binds 1 heme c group covalently per subunit.</text>
</comment>
<keyword evidence="7 9" id="KW-0408">Iron</keyword>
<evidence type="ECO:0000256" key="5">
    <source>
        <dbReference type="ARBA" id="ARBA00022723"/>
    </source>
</evidence>
<proteinExistence type="predicted"/>
<protein>
    <recommendedName>
        <fullName evidence="2">Cytochrome c1</fullName>
    </recommendedName>
</protein>
<dbReference type="GO" id="GO:0046872">
    <property type="term" value="F:metal ion binding"/>
    <property type="evidence" value="ECO:0007669"/>
    <property type="project" value="UniProtKB-KW"/>
</dbReference>
<feature type="binding site" description="covalent" evidence="9">
    <location>
        <position position="207"/>
    </location>
    <ligand>
        <name>heme c</name>
        <dbReference type="ChEBI" id="CHEBI:61717"/>
    </ligand>
</feature>
<organism evidence="12 13">
    <name type="scientific">Sphingomonas palmae</name>
    <dbReference type="NCBI Taxonomy" id="1855283"/>
    <lineage>
        <taxon>Bacteria</taxon>
        <taxon>Pseudomonadati</taxon>
        <taxon>Pseudomonadota</taxon>
        <taxon>Alphaproteobacteria</taxon>
        <taxon>Sphingomonadales</taxon>
        <taxon>Sphingomonadaceae</taxon>
        <taxon>Sphingomonas</taxon>
    </lineage>
</organism>
<keyword evidence="8 10" id="KW-0472">Membrane</keyword>
<evidence type="ECO:0000313" key="13">
    <source>
        <dbReference type="Proteomes" id="UP000199214"/>
    </source>
</evidence>
<name>A0A1H7P2G3_9SPHN</name>
<dbReference type="PANTHER" id="PTHR10266:SF3">
    <property type="entry name" value="CYTOCHROME C1, HEME PROTEIN, MITOCHONDRIAL"/>
    <property type="match status" value="1"/>
</dbReference>
<dbReference type="GO" id="GO:0020037">
    <property type="term" value="F:heme binding"/>
    <property type="evidence" value="ECO:0007669"/>
    <property type="project" value="InterPro"/>
</dbReference>
<evidence type="ECO:0000256" key="3">
    <source>
        <dbReference type="ARBA" id="ARBA00022617"/>
    </source>
</evidence>
<dbReference type="Pfam" id="PF02167">
    <property type="entry name" value="Cytochrom_C1"/>
    <property type="match status" value="1"/>
</dbReference>
<dbReference type="PRINTS" id="PR00603">
    <property type="entry name" value="CYTOCHROMEC1"/>
</dbReference>
<dbReference type="SUPFAM" id="SSF46626">
    <property type="entry name" value="Cytochrome c"/>
    <property type="match status" value="1"/>
</dbReference>
<feature type="binding site" description="covalent" evidence="9">
    <location>
        <position position="79"/>
    </location>
    <ligand>
        <name>heme c</name>
        <dbReference type="ChEBI" id="CHEBI:61717"/>
    </ligand>
</feature>
<evidence type="ECO:0000256" key="4">
    <source>
        <dbReference type="ARBA" id="ARBA00022692"/>
    </source>
</evidence>
<dbReference type="OrthoDB" id="9808471at2"/>
<keyword evidence="5 9" id="KW-0479">Metal-binding</keyword>
<dbReference type="GO" id="GO:0009055">
    <property type="term" value="F:electron transfer activity"/>
    <property type="evidence" value="ECO:0007669"/>
    <property type="project" value="InterPro"/>
</dbReference>
<comment type="subcellular location">
    <subcellularLocation>
        <location evidence="1">Membrane</location>
    </subcellularLocation>
</comment>
<keyword evidence="4 10" id="KW-0812">Transmembrane</keyword>
<evidence type="ECO:0000256" key="7">
    <source>
        <dbReference type="ARBA" id="ARBA00023004"/>
    </source>
</evidence>
<evidence type="ECO:0000256" key="6">
    <source>
        <dbReference type="ARBA" id="ARBA00022989"/>
    </source>
</evidence>
<accession>A0A1H7P2G3</accession>
<dbReference type="Gene3D" id="1.10.760.10">
    <property type="entry name" value="Cytochrome c-like domain"/>
    <property type="match status" value="1"/>
</dbReference>
<reference evidence="13" key="1">
    <citation type="submission" date="2016-10" db="EMBL/GenBank/DDBJ databases">
        <authorList>
            <person name="Varghese N."/>
            <person name="Submissions S."/>
        </authorList>
    </citation>
    <scope>NUCLEOTIDE SEQUENCE [LARGE SCALE GENOMIC DNA]</scope>
    <source>
        <strain evidence="13">JS21-1</strain>
    </source>
</reference>
<evidence type="ECO:0000259" key="11">
    <source>
        <dbReference type="PROSITE" id="PS51007"/>
    </source>
</evidence>
<dbReference type="EMBL" id="FNZZ01000003">
    <property type="protein sequence ID" value="SEL29508.1"/>
    <property type="molecule type" value="Genomic_DNA"/>
</dbReference>
<dbReference type="GO" id="GO:0016020">
    <property type="term" value="C:membrane"/>
    <property type="evidence" value="ECO:0007669"/>
    <property type="project" value="UniProtKB-SubCell"/>
</dbReference>
<feature type="binding site" description="covalent" evidence="9">
    <location>
        <position position="75"/>
    </location>
    <ligand>
        <name>heme c</name>
        <dbReference type="ChEBI" id="CHEBI:61717"/>
    </ligand>
</feature>
<feature type="transmembrane region" description="Helical" evidence="10">
    <location>
        <begin position="251"/>
        <end position="271"/>
    </location>
</feature>
<keyword evidence="13" id="KW-1185">Reference proteome</keyword>
<keyword evidence="6 10" id="KW-1133">Transmembrane helix</keyword>
<dbReference type="InterPro" id="IPR036909">
    <property type="entry name" value="Cyt_c-like_dom_sf"/>
</dbReference>
<dbReference type="PANTHER" id="PTHR10266">
    <property type="entry name" value="CYTOCHROME C1"/>
    <property type="match status" value="1"/>
</dbReference>
<dbReference type="AlphaFoldDB" id="A0A1H7P2G3"/>
<evidence type="ECO:0000256" key="1">
    <source>
        <dbReference type="ARBA" id="ARBA00004370"/>
    </source>
</evidence>
<feature type="domain" description="Cytochrome c" evidence="11">
    <location>
        <begin position="62"/>
        <end position="242"/>
    </location>
</feature>